<gene>
    <name evidence="1" type="ORF">OF850_13485</name>
</gene>
<organism evidence="1 2">
    <name type="scientific">Sabulicella glaciei</name>
    <dbReference type="NCBI Taxonomy" id="2984948"/>
    <lineage>
        <taxon>Bacteria</taxon>
        <taxon>Pseudomonadati</taxon>
        <taxon>Pseudomonadota</taxon>
        <taxon>Alphaproteobacteria</taxon>
        <taxon>Acetobacterales</taxon>
        <taxon>Acetobacteraceae</taxon>
        <taxon>Sabulicella</taxon>
    </lineage>
</organism>
<reference evidence="1 2" key="1">
    <citation type="submission" date="2022-10" db="EMBL/GenBank/DDBJ databases">
        <title>Roseococcus glaciei nov., sp. nov., isolated from glacier.</title>
        <authorList>
            <person name="Liu Q."/>
            <person name="Xin Y.-H."/>
        </authorList>
    </citation>
    <scope>NUCLEOTIDE SEQUENCE [LARGE SCALE GENOMIC DNA]</scope>
    <source>
        <strain evidence="1 2">MDT2-1-1</strain>
    </source>
</reference>
<evidence type="ECO:0000313" key="1">
    <source>
        <dbReference type="EMBL" id="MCW8086643.1"/>
    </source>
</evidence>
<proteinExistence type="predicted"/>
<sequence>MEPMRRIGAEEGVPAKAHGRMEEFVMGLPGGSMEDVVGCFAPPPRRGVTGFGADHAAAASACRSSTPGRSAPSA</sequence>
<dbReference type="Proteomes" id="UP001526430">
    <property type="component" value="Unassembled WGS sequence"/>
</dbReference>
<comment type="caution">
    <text evidence="1">The sequence shown here is derived from an EMBL/GenBank/DDBJ whole genome shotgun (WGS) entry which is preliminary data.</text>
</comment>
<evidence type="ECO:0000313" key="2">
    <source>
        <dbReference type="Proteomes" id="UP001526430"/>
    </source>
</evidence>
<dbReference type="EMBL" id="JAPFQI010000010">
    <property type="protein sequence ID" value="MCW8086643.1"/>
    <property type="molecule type" value="Genomic_DNA"/>
</dbReference>
<dbReference type="RefSeq" id="WP_301590729.1">
    <property type="nucleotide sequence ID" value="NZ_JAPFQI010000010.1"/>
</dbReference>
<keyword evidence="2" id="KW-1185">Reference proteome</keyword>
<name>A0ABT3NWV0_9PROT</name>
<protein>
    <submittedName>
        <fullName evidence="1">Uncharacterized protein</fullName>
    </submittedName>
</protein>
<accession>A0ABT3NWV0</accession>